<dbReference type="SMART" id="SM00987">
    <property type="entry name" value="UreE_C"/>
    <property type="match status" value="1"/>
</dbReference>
<dbReference type="RefSeq" id="WP_184202690.1">
    <property type="nucleotide sequence ID" value="NZ_BMOX01000006.1"/>
</dbReference>
<evidence type="ECO:0000313" key="3">
    <source>
        <dbReference type="Proteomes" id="UP000538147"/>
    </source>
</evidence>
<dbReference type="Proteomes" id="UP000538147">
    <property type="component" value="Unassembled WGS sequence"/>
</dbReference>
<feature type="domain" description="Uracil-DNA glycosylase-like" evidence="1">
    <location>
        <begin position="14"/>
        <end position="164"/>
    </location>
</feature>
<dbReference type="SUPFAM" id="SSF52141">
    <property type="entry name" value="Uracil-DNA glycosylase-like"/>
    <property type="match status" value="1"/>
</dbReference>
<protein>
    <submittedName>
        <fullName evidence="2">Hypoxanthine-DNA glycosylase</fullName>
    </submittedName>
</protein>
<reference evidence="2 3" key="1">
    <citation type="submission" date="2020-08" db="EMBL/GenBank/DDBJ databases">
        <title>Genomic Encyclopedia of Type Strains, Phase IV (KMG-IV): sequencing the most valuable type-strain genomes for metagenomic binning, comparative biology and taxonomic classification.</title>
        <authorList>
            <person name="Goeker M."/>
        </authorList>
    </citation>
    <scope>NUCLEOTIDE SEQUENCE [LARGE SCALE GENOMIC DNA]</scope>
    <source>
        <strain evidence="2 3">DSM 102189</strain>
    </source>
</reference>
<accession>A0A841LAM5</accession>
<dbReference type="InterPro" id="IPR026353">
    <property type="entry name" value="Hypoxan-DNA_Glyclase"/>
</dbReference>
<dbReference type="Gene3D" id="3.40.470.10">
    <property type="entry name" value="Uracil-DNA glycosylase-like domain"/>
    <property type="match status" value="1"/>
</dbReference>
<dbReference type="EMBL" id="JACIIV010000035">
    <property type="protein sequence ID" value="MBB6229186.1"/>
    <property type="molecule type" value="Genomic_DNA"/>
</dbReference>
<proteinExistence type="predicted"/>
<dbReference type="AlphaFoldDB" id="A0A841LAM5"/>
<dbReference type="Pfam" id="PF03167">
    <property type="entry name" value="UDG"/>
    <property type="match status" value="1"/>
</dbReference>
<dbReference type="SMART" id="SM00986">
    <property type="entry name" value="UDG"/>
    <property type="match status" value="1"/>
</dbReference>
<gene>
    <name evidence="2" type="ORF">FHS79_003387</name>
</gene>
<evidence type="ECO:0000259" key="1">
    <source>
        <dbReference type="SMART" id="SM00986"/>
    </source>
</evidence>
<organism evidence="2 3">
    <name type="scientific">Polymorphobacter multimanifer</name>
    <dbReference type="NCBI Taxonomy" id="1070431"/>
    <lineage>
        <taxon>Bacteria</taxon>
        <taxon>Pseudomonadati</taxon>
        <taxon>Pseudomonadota</taxon>
        <taxon>Alphaproteobacteria</taxon>
        <taxon>Sphingomonadales</taxon>
        <taxon>Sphingosinicellaceae</taxon>
        <taxon>Polymorphobacter</taxon>
    </lineage>
</organism>
<dbReference type="InterPro" id="IPR036895">
    <property type="entry name" value="Uracil-DNA_glycosylase-like_sf"/>
</dbReference>
<dbReference type="NCBIfam" id="TIGR04274">
    <property type="entry name" value="hypoxanDNAglyco"/>
    <property type="match status" value="1"/>
</dbReference>
<sequence>MQTDSSGRSTNPLPPLADANTRVLILGSLPGRASLAAARYYAHPRNQFWALLGPVVGADLVPLDHDARLDAIARAGIGLWDVIGAAARVGSLDSAIRAADLRDLAGLVQSLPALRLVAFNGGRAAKDGAPLLSGAGVPTLTLPSSSAALARPLAWKQVQWQALAAYL</sequence>
<name>A0A841LAM5_9SPHN</name>
<keyword evidence="3" id="KW-1185">Reference proteome</keyword>
<dbReference type="InterPro" id="IPR005122">
    <property type="entry name" value="Uracil-DNA_glycosylase-like"/>
</dbReference>
<dbReference type="CDD" id="cd10032">
    <property type="entry name" value="UDG-F6_HDG"/>
    <property type="match status" value="1"/>
</dbReference>
<comment type="caution">
    <text evidence="2">The sequence shown here is derived from an EMBL/GenBank/DDBJ whole genome shotgun (WGS) entry which is preliminary data.</text>
</comment>
<evidence type="ECO:0000313" key="2">
    <source>
        <dbReference type="EMBL" id="MBB6229186.1"/>
    </source>
</evidence>